<dbReference type="OrthoDB" id="431817at2759"/>
<dbReference type="EMBL" id="JAIZAY010000017">
    <property type="protein sequence ID" value="KAJ8025759.1"/>
    <property type="molecule type" value="Genomic_DNA"/>
</dbReference>
<feature type="domain" description="CTCHY-type" evidence="6">
    <location>
        <begin position="357"/>
        <end position="421"/>
    </location>
</feature>
<dbReference type="PROSITE" id="PS50216">
    <property type="entry name" value="DHHC"/>
    <property type="match status" value="1"/>
</dbReference>
<sequence>MTAERNRNTHGIDVNISEEILARSPHCRHGPTLLFEKFTGKGEVKRYFACSAFRDHKQCRFYQPLTGEDSFDNLRKRKNYNEQKVESKDHIEKYSRYQRATLIKDGDRHYCHSCHLLVFKEELNLHTGHMTTSGIPDWLLQLPTRLMAARENNKSQAQYLFTQQTAEFLVQTIKSLGFNRVLCVGVPRLHEMLRKDRDKLKIDSLLLDIDERFTQFYHPSEFCHYNMFNHYFFDNGSKGIYESFLQRNNGDGLVLVMDPPFGGLVDALAFGVSQIVKSWNKLVLSLELNRILPVMWIFPYFMEKRIVSLLPAFTMLDYKVDYDNHSHFKNGSKSKKKSPVRIFTNISPASIVLPPDEGYRFCFKCQRYSAADNPHCKKCNKCTSKDGSTYRHCSLCHRCVKPSYTHCKVCHKCELPSHDCKRVLTGCHLCGDLYHKRKECPQLSSHALRLKLSPPSTSPSKPCVSTEVDNNLSQMKGYGCKMSPNEFKRKQKKRLQGVSRKEAHTNMRSKTMIEEYVRRRRLRGLKSTFCLSSISDNKEDRR</sequence>
<evidence type="ECO:0000313" key="7">
    <source>
        <dbReference type="EMBL" id="KAJ8025759.1"/>
    </source>
</evidence>
<dbReference type="InterPro" id="IPR017921">
    <property type="entry name" value="Znf_CTCHY"/>
</dbReference>
<evidence type="ECO:0000259" key="6">
    <source>
        <dbReference type="PROSITE" id="PS51270"/>
    </source>
</evidence>
<dbReference type="GO" id="GO:0008270">
    <property type="term" value="F:zinc ion binding"/>
    <property type="evidence" value="ECO:0007669"/>
    <property type="project" value="UniProtKB-KW"/>
</dbReference>
<evidence type="ECO:0000256" key="3">
    <source>
        <dbReference type="ARBA" id="ARBA00022603"/>
    </source>
</evidence>
<dbReference type="InterPro" id="IPR041370">
    <property type="entry name" value="Mlase_EEF1AKMT1/ZCCHC4"/>
</dbReference>
<evidence type="ECO:0000256" key="5">
    <source>
        <dbReference type="PROSITE-ProRule" id="PRU00965"/>
    </source>
</evidence>
<name>A0A9Q1BHQ7_HOLLE</name>
<keyword evidence="5" id="KW-0479">Metal-binding</keyword>
<dbReference type="GO" id="GO:0005730">
    <property type="term" value="C:nucleolus"/>
    <property type="evidence" value="ECO:0007669"/>
    <property type="project" value="TreeGrafter"/>
</dbReference>
<keyword evidence="8" id="KW-1185">Reference proteome</keyword>
<keyword evidence="5" id="KW-0862">Zinc</keyword>
<protein>
    <submittedName>
        <fullName evidence="7">Zinc finger CCHC domain-containing protein 4</fullName>
    </submittedName>
</protein>
<dbReference type="PANTHER" id="PTHR13493">
    <property type="entry name" value="ZINC FINGER CCHC DOMAIN-CONTAINING"/>
    <property type="match status" value="1"/>
</dbReference>
<keyword evidence="4" id="KW-0808">Transferase</keyword>
<evidence type="ECO:0000313" key="8">
    <source>
        <dbReference type="Proteomes" id="UP001152320"/>
    </source>
</evidence>
<dbReference type="PANTHER" id="PTHR13493:SF3">
    <property type="entry name" value="RRNA N6-ADENOSINE-METHYLTRANSFERASE ZCCHC4"/>
    <property type="match status" value="1"/>
</dbReference>
<dbReference type="GO" id="GO:0008988">
    <property type="term" value="F:rRNA (adenine-N6-)-methyltransferase activity"/>
    <property type="evidence" value="ECO:0007669"/>
    <property type="project" value="InterPro"/>
</dbReference>
<proteinExistence type="predicted"/>
<keyword evidence="5" id="KW-0863">Zinc-finger</keyword>
<dbReference type="InterPro" id="IPR039846">
    <property type="entry name" value="ZCCHC4"/>
</dbReference>
<comment type="caution">
    <text evidence="7">The sequence shown here is derived from an EMBL/GenBank/DDBJ whole genome shotgun (WGS) entry which is preliminary data.</text>
</comment>
<keyword evidence="3" id="KW-0489">Methyltransferase</keyword>
<evidence type="ECO:0000256" key="4">
    <source>
        <dbReference type="ARBA" id="ARBA00022679"/>
    </source>
</evidence>
<accession>A0A9Q1BHQ7</accession>
<dbReference type="GO" id="GO:0005737">
    <property type="term" value="C:cytoplasm"/>
    <property type="evidence" value="ECO:0007669"/>
    <property type="project" value="UniProtKB-SubCell"/>
</dbReference>
<organism evidence="7 8">
    <name type="scientific">Holothuria leucospilota</name>
    <name type="common">Black long sea cucumber</name>
    <name type="synonym">Mertensiothuria leucospilota</name>
    <dbReference type="NCBI Taxonomy" id="206669"/>
    <lineage>
        <taxon>Eukaryota</taxon>
        <taxon>Metazoa</taxon>
        <taxon>Echinodermata</taxon>
        <taxon>Eleutherozoa</taxon>
        <taxon>Echinozoa</taxon>
        <taxon>Holothuroidea</taxon>
        <taxon>Aspidochirotacea</taxon>
        <taxon>Aspidochirotida</taxon>
        <taxon>Holothuriidae</taxon>
        <taxon>Holothuria</taxon>
    </lineage>
</organism>
<dbReference type="Proteomes" id="UP001152320">
    <property type="component" value="Chromosome 17"/>
</dbReference>
<reference evidence="7" key="1">
    <citation type="submission" date="2021-10" db="EMBL/GenBank/DDBJ databases">
        <title>Tropical sea cucumber genome reveals ecological adaptation and Cuvierian tubules defense mechanism.</title>
        <authorList>
            <person name="Chen T."/>
        </authorList>
    </citation>
    <scope>NUCLEOTIDE SEQUENCE</scope>
    <source>
        <strain evidence="7">Nanhai2018</strain>
        <tissue evidence="7">Muscle</tissue>
    </source>
</reference>
<dbReference type="Pfam" id="PF10237">
    <property type="entry name" value="N6-adenineMlase"/>
    <property type="match status" value="1"/>
</dbReference>
<gene>
    <name evidence="7" type="ORF">HOLleu_33403</name>
</gene>
<dbReference type="PROSITE" id="PS51270">
    <property type="entry name" value="ZF_CTCHY"/>
    <property type="match status" value="1"/>
</dbReference>
<evidence type="ECO:0000256" key="2">
    <source>
        <dbReference type="ARBA" id="ARBA00022490"/>
    </source>
</evidence>
<keyword evidence="2" id="KW-0963">Cytoplasm</keyword>
<comment type="subcellular location">
    <subcellularLocation>
        <location evidence="1">Cytoplasm</location>
    </subcellularLocation>
</comment>
<evidence type="ECO:0000256" key="1">
    <source>
        <dbReference type="ARBA" id="ARBA00004496"/>
    </source>
</evidence>
<dbReference type="AlphaFoldDB" id="A0A9Q1BHQ7"/>